<dbReference type="Proteomes" id="UP000000644">
    <property type="component" value="Chromosome"/>
</dbReference>
<dbReference type="Gene3D" id="1.10.287.130">
    <property type="match status" value="1"/>
</dbReference>
<sequence>MLKIRTYLVLMAVAILLPVVVFSTVALQMLRDGEREAALRGLQETARATALTVDRELASSVTALELLARSPHLESGDLQAFYKQAALLNKRPTSWTVLLDKNAQQLVNTARPFGEALPLPRDPGRVQEVMETQNSLASDLTVGQVTQKRVTVMYVPVPAHGGTRYVLAQVFAIEFFNNTVFQPNTPINWVIAIIGRDGRFIARNLNAQERVGKPASADLMKAAGAQDHGLIRHDTLDGTDAYNAFTHSAISGWTIGVAAPVNNIEATAGRAVAIATLGLLIAITCAMMMAAFLGRRLVHSIAAATDAAAAMGHGTKPELTRSNVLELDQLHTALMQAGVILELAQASSAQAEEERECLLQDAYKARLRAEAESTAKDQFLAMLGHELRNPLAAIGGAIALSERHGHGSATAAEARAIIQRQSGHLAHLIDDLLDVSRMVGGKITLKPQPVDLGKKARSCLESLRATRHMTGYELKVTTEPVWVNADPTRLEQMLNNLLVNAFKFTPPGGLVEVTVSACAQEAVLSVKDSGMGISPELLPHVFEMFVQGSASLDRAQGGLGIGLALVRQLASLHGGTVSADSAGPGQGSTFVVRLPRIAAPVALPAAALPASSPHQRWRILLIEDNDDARHMMRRLLDMEGHEVLEAATGTAGLRLASQQKPDLAIVDIGLPEMTGYEVAEHLRGDAETRSMGLIAMTGYGQQEDRKHALAAGFDVHLVKSVDIDHLLKVIDQCGQAALLRKPGTGTAPIEGASHG</sequence>
<reference evidence="12" key="1">
    <citation type="journal article" date="2009" name="Environ. Microbiol.">
        <title>The genome of Polaromonas naphthalenivorans strain CJ2, isolated from coal tar-contaminated sediment, reveals physiological and metabolic versatility and evolution through extensive horizontal gene transfer.</title>
        <authorList>
            <person name="Yagi J.M."/>
            <person name="Sims D."/>
            <person name="Brettin T."/>
            <person name="Bruce D."/>
            <person name="Madsen E.L."/>
        </authorList>
    </citation>
    <scope>NUCLEOTIDE SEQUENCE [LARGE SCALE GENOMIC DNA]</scope>
    <source>
        <strain evidence="12">CJ2</strain>
    </source>
</reference>
<dbReference type="PROSITE" id="PS50110">
    <property type="entry name" value="RESPONSE_REGULATORY"/>
    <property type="match status" value="1"/>
</dbReference>
<dbReference type="Pfam" id="PF02518">
    <property type="entry name" value="HATPase_c"/>
    <property type="match status" value="1"/>
</dbReference>
<dbReference type="PROSITE" id="PS50109">
    <property type="entry name" value="HIS_KIN"/>
    <property type="match status" value="1"/>
</dbReference>
<keyword evidence="4 7" id="KW-0597">Phosphoprotein</keyword>
<dbReference type="HOGENOM" id="CLU_000445_114_21_4"/>
<feature type="modified residue" description="4-aspartylphosphate" evidence="7">
    <location>
        <position position="667"/>
    </location>
</feature>
<dbReference type="SMART" id="SM00388">
    <property type="entry name" value="HisKA"/>
    <property type="match status" value="1"/>
</dbReference>
<dbReference type="GO" id="GO:0005886">
    <property type="term" value="C:plasma membrane"/>
    <property type="evidence" value="ECO:0007669"/>
    <property type="project" value="UniProtKB-SubCell"/>
</dbReference>
<dbReference type="Gene3D" id="3.30.565.10">
    <property type="entry name" value="Histidine kinase-like ATPase, C-terminal domain"/>
    <property type="match status" value="1"/>
</dbReference>
<dbReference type="SUPFAM" id="SSF55874">
    <property type="entry name" value="ATPase domain of HSP90 chaperone/DNA topoisomerase II/histidine kinase"/>
    <property type="match status" value="1"/>
</dbReference>
<evidence type="ECO:0000256" key="4">
    <source>
        <dbReference type="ARBA" id="ARBA00022553"/>
    </source>
</evidence>
<dbReference type="eggNOG" id="COG2205">
    <property type="taxonomic scope" value="Bacteria"/>
</dbReference>
<feature type="domain" description="Response regulatory" evidence="10">
    <location>
        <begin position="618"/>
        <end position="734"/>
    </location>
</feature>
<evidence type="ECO:0000259" key="10">
    <source>
        <dbReference type="PROSITE" id="PS50110"/>
    </source>
</evidence>
<proteinExistence type="predicted"/>
<dbReference type="PANTHER" id="PTHR43547:SF2">
    <property type="entry name" value="HYBRID SIGNAL TRANSDUCTION HISTIDINE KINASE C"/>
    <property type="match status" value="1"/>
</dbReference>
<dbReference type="Pfam" id="PF00072">
    <property type="entry name" value="Response_reg"/>
    <property type="match status" value="1"/>
</dbReference>
<dbReference type="SUPFAM" id="SSF47384">
    <property type="entry name" value="Homodimeric domain of signal transducing histidine kinase"/>
    <property type="match status" value="1"/>
</dbReference>
<dbReference type="InterPro" id="IPR001789">
    <property type="entry name" value="Sig_transdc_resp-reg_receiver"/>
</dbReference>
<keyword evidence="8" id="KW-1133">Transmembrane helix</keyword>
<dbReference type="STRING" id="365044.Pnap_0397"/>
<dbReference type="CDD" id="cd18774">
    <property type="entry name" value="PDC2_HK_sensor"/>
    <property type="match status" value="1"/>
</dbReference>
<dbReference type="InterPro" id="IPR036890">
    <property type="entry name" value="HATPase_C_sf"/>
</dbReference>
<dbReference type="PRINTS" id="PR00344">
    <property type="entry name" value="BCTRLSENSOR"/>
</dbReference>
<evidence type="ECO:0000256" key="8">
    <source>
        <dbReference type="SAM" id="Phobius"/>
    </source>
</evidence>
<dbReference type="Gene3D" id="3.40.50.2300">
    <property type="match status" value="1"/>
</dbReference>
<comment type="subcellular location">
    <subcellularLocation>
        <location evidence="2">Cell inner membrane</location>
        <topology evidence="2">Multi-pass membrane protein</topology>
    </subcellularLocation>
</comment>
<keyword evidence="5" id="KW-0808">Transferase</keyword>
<dbReference type="GO" id="GO:0000155">
    <property type="term" value="F:phosphorelay sensor kinase activity"/>
    <property type="evidence" value="ECO:0007669"/>
    <property type="project" value="InterPro"/>
</dbReference>
<keyword evidence="8" id="KW-0812">Transmembrane</keyword>
<dbReference type="EC" id="2.7.13.3" evidence="3"/>
<dbReference type="SMART" id="SM00448">
    <property type="entry name" value="REC"/>
    <property type="match status" value="1"/>
</dbReference>
<comment type="catalytic activity">
    <reaction evidence="1">
        <text>ATP + protein L-histidine = ADP + protein N-phospho-L-histidine.</text>
        <dbReference type="EC" id="2.7.13.3"/>
    </reaction>
</comment>
<dbReference type="InterPro" id="IPR003594">
    <property type="entry name" value="HATPase_dom"/>
</dbReference>
<dbReference type="EMBL" id="CP000529">
    <property type="protein sequence ID" value="ABM35720.1"/>
    <property type="molecule type" value="Genomic_DNA"/>
</dbReference>
<feature type="domain" description="Histidine kinase" evidence="9">
    <location>
        <begin position="382"/>
        <end position="598"/>
    </location>
</feature>
<evidence type="ECO:0000313" key="12">
    <source>
        <dbReference type="Proteomes" id="UP000000644"/>
    </source>
</evidence>
<dbReference type="AlphaFoldDB" id="A1VJ92"/>
<dbReference type="PANTHER" id="PTHR43547">
    <property type="entry name" value="TWO-COMPONENT HISTIDINE KINASE"/>
    <property type="match status" value="1"/>
</dbReference>
<dbReference type="InterPro" id="IPR004358">
    <property type="entry name" value="Sig_transdc_His_kin-like_C"/>
</dbReference>
<feature type="transmembrane region" description="Helical" evidence="8">
    <location>
        <begin position="271"/>
        <end position="293"/>
    </location>
</feature>
<dbReference type="InterPro" id="IPR036097">
    <property type="entry name" value="HisK_dim/P_sf"/>
</dbReference>
<evidence type="ECO:0000313" key="11">
    <source>
        <dbReference type="EMBL" id="ABM35720.1"/>
    </source>
</evidence>
<accession>A1VJ92</accession>
<protein>
    <recommendedName>
        <fullName evidence="3">histidine kinase</fullName>
        <ecNumber evidence="3">2.7.13.3</ecNumber>
    </recommendedName>
</protein>
<evidence type="ECO:0000256" key="7">
    <source>
        <dbReference type="PROSITE-ProRule" id="PRU00169"/>
    </source>
</evidence>
<dbReference type="CDD" id="cd17580">
    <property type="entry name" value="REC_2_DhkD-like"/>
    <property type="match status" value="1"/>
</dbReference>
<dbReference type="InterPro" id="IPR003661">
    <property type="entry name" value="HisK_dim/P_dom"/>
</dbReference>
<dbReference type="Pfam" id="PF00512">
    <property type="entry name" value="HisKA"/>
    <property type="match status" value="1"/>
</dbReference>
<evidence type="ECO:0000256" key="6">
    <source>
        <dbReference type="ARBA" id="ARBA00022777"/>
    </source>
</evidence>
<evidence type="ECO:0000259" key="9">
    <source>
        <dbReference type="PROSITE" id="PS50109"/>
    </source>
</evidence>
<dbReference type="CDD" id="cd00082">
    <property type="entry name" value="HisKA"/>
    <property type="match status" value="1"/>
</dbReference>
<dbReference type="InterPro" id="IPR011006">
    <property type="entry name" value="CheY-like_superfamily"/>
</dbReference>
<evidence type="ECO:0000256" key="2">
    <source>
        <dbReference type="ARBA" id="ARBA00004429"/>
    </source>
</evidence>
<keyword evidence="8" id="KW-0472">Membrane</keyword>
<dbReference type="KEGG" id="pna:Pnap_0397"/>
<feature type="transmembrane region" description="Helical" evidence="8">
    <location>
        <begin position="7"/>
        <end position="30"/>
    </location>
</feature>
<dbReference type="SUPFAM" id="SSF52172">
    <property type="entry name" value="CheY-like"/>
    <property type="match status" value="1"/>
</dbReference>
<evidence type="ECO:0000256" key="5">
    <source>
        <dbReference type="ARBA" id="ARBA00022679"/>
    </source>
</evidence>
<dbReference type="InterPro" id="IPR005467">
    <property type="entry name" value="His_kinase_dom"/>
</dbReference>
<dbReference type="SMART" id="SM00387">
    <property type="entry name" value="HATPase_c"/>
    <property type="match status" value="1"/>
</dbReference>
<evidence type="ECO:0000256" key="3">
    <source>
        <dbReference type="ARBA" id="ARBA00012438"/>
    </source>
</evidence>
<gene>
    <name evidence="11" type="ordered locus">Pnap_0397</name>
</gene>
<dbReference type="FunFam" id="3.30.565.10:FF:000006">
    <property type="entry name" value="Sensor histidine kinase WalK"/>
    <property type="match status" value="1"/>
</dbReference>
<evidence type="ECO:0000256" key="1">
    <source>
        <dbReference type="ARBA" id="ARBA00000085"/>
    </source>
</evidence>
<organism evidence="11 12">
    <name type="scientific">Polaromonas naphthalenivorans (strain CJ2)</name>
    <dbReference type="NCBI Taxonomy" id="365044"/>
    <lineage>
        <taxon>Bacteria</taxon>
        <taxon>Pseudomonadati</taxon>
        <taxon>Pseudomonadota</taxon>
        <taxon>Betaproteobacteria</taxon>
        <taxon>Burkholderiales</taxon>
        <taxon>Comamonadaceae</taxon>
        <taxon>Polaromonas</taxon>
    </lineage>
</organism>
<name>A1VJ92_POLNA</name>
<keyword evidence="12" id="KW-1185">Reference proteome</keyword>
<keyword evidence="6 11" id="KW-0418">Kinase</keyword>